<dbReference type="OrthoDB" id="9813719at2"/>
<dbReference type="PANTHER" id="PTHR13504:SF38">
    <property type="entry name" value="FIDO DOMAIN-CONTAINING PROTEIN"/>
    <property type="match status" value="1"/>
</dbReference>
<keyword evidence="5" id="KW-0131">Cell cycle</keyword>
<protein>
    <submittedName>
        <fullName evidence="5">Protein involved in cell division</fullName>
    </submittedName>
</protein>
<dbReference type="SUPFAM" id="SSF140931">
    <property type="entry name" value="Fic-like"/>
    <property type="match status" value="1"/>
</dbReference>
<feature type="binding site" evidence="2">
    <location>
        <begin position="213"/>
        <end position="220"/>
    </location>
    <ligand>
        <name>ATP</name>
        <dbReference type="ChEBI" id="CHEBI:30616"/>
    </ligand>
</feature>
<dbReference type="RefSeq" id="WP_062968802.1">
    <property type="nucleotide sequence ID" value="NZ_JAJFOE010000001.1"/>
</dbReference>
<feature type="active site" evidence="1">
    <location>
        <position position="209"/>
    </location>
</feature>
<dbReference type="GO" id="GO:0051301">
    <property type="term" value="P:cell division"/>
    <property type="evidence" value="ECO:0007669"/>
    <property type="project" value="UniProtKB-KW"/>
</dbReference>
<dbReference type="EMBL" id="UGRU01000001">
    <property type="protein sequence ID" value="SUA47232.1"/>
    <property type="molecule type" value="Genomic_DNA"/>
</dbReference>
<dbReference type="Pfam" id="PF02661">
    <property type="entry name" value="Fic"/>
    <property type="match status" value="1"/>
</dbReference>
<dbReference type="Proteomes" id="UP000255082">
    <property type="component" value="Unassembled WGS sequence"/>
</dbReference>
<keyword evidence="5" id="KW-0132">Cell division</keyword>
<proteinExistence type="predicted"/>
<evidence type="ECO:0000259" key="4">
    <source>
        <dbReference type="PROSITE" id="PS51459"/>
    </source>
</evidence>
<dbReference type="PROSITE" id="PS51459">
    <property type="entry name" value="FIDO"/>
    <property type="match status" value="1"/>
</dbReference>
<keyword evidence="2" id="KW-0547">Nucleotide-binding</keyword>
<reference evidence="5 6" key="1">
    <citation type="submission" date="2018-06" db="EMBL/GenBank/DDBJ databases">
        <authorList>
            <consortium name="Pathogen Informatics"/>
            <person name="Doyle S."/>
        </authorList>
    </citation>
    <scope>NUCLEOTIDE SEQUENCE [LARGE SCALE GENOMIC DNA]</scope>
    <source>
        <strain evidence="5 6">NCTC13184</strain>
    </source>
</reference>
<evidence type="ECO:0000313" key="6">
    <source>
        <dbReference type="Proteomes" id="UP000255082"/>
    </source>
</evidence>
<dbReference type="InterPro" id="IPR040198">
    <property type="entry name" value="Fido_containing"/>
</dbReference>
<dbReference type="AlphaFoldDB" id="A0A378X248"/>
<dbReference type="InterPro" id="IPR036597">
    <property type="entry name" value="Fido-like_dom_sf"/>
</dbReference>
<name>A0A378X248_9NOCA</name>
<gene>
    <name evidence="5" type="ORF">NCTC13184_05772</name>
</gene>
<dbReference type="Gene3D" id="1.10.3290.10">
    <property type="entry name" value="Fido-like domain"/>
    <property type="match status" value="1"/>
</dbReference>
<organism evidence="5 6">
    <name type="scientific">Nocardia africana</name>
    <dbReference type="NCBI Taxonomy" id="134964"/>
    <lineage>
        <taxon>Bacteria</taxon>
        <taxon>Bacillati</taxon>
        <taxon>Actinomycetota</taxon>
        <taxon>Actinomycetes</taxon>
        <taxon>Mycobacteriales</taxon>
        <taxon>Nocardiaceae</taxon>
        <taxon>Nocardia</taxon>
    </lineage>
</organism>
<dbReference type="GO" id="GO:0005524">
    <property type="term" value="F:ATP binding"/>
    <property type="evidence" value="ECO:0007669"/>
    <property type="project" value="UniProtKB-KW"/>
</dbReference>
<feature type="domain" description="Fido" evidence="4">
    <location>
        <begin position="121"/>
        <end position="275"/>
    </location>
</feature>
<dbReference type="InterPro" id="IPR003812">
    <property type="entry name" value="Fido"/>
</dbReference>
<feature type="site" description="Important for autoinhibition of adenylyltransferase activity" evidence="3">
    <location>
        <position position="69"/>
    </location>
</feature>
<dbReference type="PANTHER" id="PTHR13504">
    <property type="entry name" value="FIDO DOMAIN-CONTAINING PROTEIN DDB_G0283145"/>
    <property type="match status" value="1"/>
</dbReference>
<accession>A0A378X248</accession>
<evidence type="ECO:0000256" key="3">
    <source>
        <dbReference type="PIRSR" id="PIRSR640198-3"/>
    </source>
</evidence>
<feature type="binding site" evidence="2">
    <location>
        <begin position="251"/>
        <end position="252"/>
    </location>
    <ligand>
        <name>ATP</name>
        <dbReference type="ChEBI" id="CHEBI:30616"/>
    </ligand>
</feature>
<evidence type="ECO:0000256" key="2">
    <source>
        <dbReference type="PIRSR" id="PIRSR640198-2"/>
    </source>
</evidence>
<evidence type="ECO:0000313" key="5">
    <source>
        <dbReference type="EMBL" id="SUA47232.1"/>
    </source>
</evidence>
<sequence>MGSRKFETTHPWITFEIDLRRLNHRIWLLLGEAMSKCSHIAGTALQPHFAELLNSVYLSKGIHGTTAIEGNTLSEDEVRERITSGLSLPKSREYLGREIDNILSVSNDIIGDVVNKPELDLSGERICDFNRRLLQGLPLKEGVVPGAIREHSVTVGGYRGAPAEDCAYLLDRLADWLNSLRAPDGSPELRFPIAVLKAILAHLYIAWIHPFGDGNGRTARLIELQLMIQAGAPVPAAHLLSDHYNRTRDAYYVELDRTSRADGHPIEGFIEYALQGFVDELREQIQTVRAQQYEVTWRDLVHDTFRDEDTPARVRQRHLVLDMEPGKWYTRNEIRSVSTRVAMEYAGKEAKTVSRDLNALRQRDLIVNDGHQRYMANRGIIAAFMPPVALVEDP</sequence>
<evidence type="ECO:0000256" key="1">
    <source>
        <dbReference type="PIRSR" id="PIRSR640198-1"/>
    </source>
</evidence>
<keyword evidence="2" id="KW-0067">ATP-binding</keyword>